<dbReference type="EMBL" id="FRAJ01000007">
    <property type="protein sequence ID" value="SHK02249.1"/>
    <property type="molecule type" value="Genomic_DNA"/>
</dbReference>
<gene>
    <name evidence="5" type="ORF">SAMN02745883_01082</name>
</gene>
<dbReference type="STRING" id="1121266.SAMN02745883_01082"/>
<evidence type="ECO:0000313" key="6">
    <source>
        <dbReference type="Proteomes" id="UP000184082"/>
    </source>
</evidence>
<organism evidence="5 6">
    <name type="scientific">Caminicella sporogenes DSM 14501</name>
    <dbReference type="NCBI Taxonomy" id="1121266"/>
    <lineage>
        <taxon>Bacteria</taxon>
        <taxon>Bacillati</taxon>
        <taxon>Bacillota</taxon>
        <taxon>Clostridia</taxon>
        <taxon>Peptostreptococcales</taxon>
        <taxon>Caminicellaceae</taxon>
        <taxon>Caminicella</taxon>
    </lineage>
</organism>
<dbReference type="RefSeq" id="WP_072966378.1">
    <property type="nucleotide sequence ID" value="NZ_FRAJ01000007.1"/>
</dbReference>
<evidence type="ECO:0000256" key="3">
    <source>
        <dbReference type="PROSITE-ProRule" id="PRU00169"/>
    </source>
</evidence>
<dbReference type="InterPro" id="IPR011006">
    <property type="entry name" value="CheY-like_superfamily"/>
</dbReference>
<dbReference type="Pfam" id="PF08664">
    <property type="entry name" value="YcbB"/>
    <property type="match status" value="1"/>
</dbReference>
<dbReference type="InterPro" id="IPR013972">
    <property type="entry name" value="YcbB"/>
</dbReference>
<dbReference type="SMART" id="SM00448">
    <property type="entry name" value="REC"/>
    <property type="match status" value="1"/>
</dbReference>
<dbReference type="PANTHER" id="PTHR43228:SF8">
    <property type="entry name" value="TRANSCRIPTIONAL REGULATORY PROTEIN GLNL"/>
    <property type="match status" value="1"/>
</dbReference>
<dbReference type="PANTHER" id="PTHR43228">
    <property type="entry name" value="TWO-COMPONENT RESPONSE REGULATOR"/>
    <property type="match status" value="1"/>
</dbReference>
<dbReference type="InterPro" id="IPR001789">
    <property type="entry name" value="Sig_transdc_resp-reg_receiver"/>
</dbReference>
<dbReference type="GO" id="GO:0000160">
    <property type="term" value="P:phosphorelay signal transduction system"/>
    <property type="evidence" value="ECO:0007669"/>
    <property type="project" value="InterPro"/>
</dbReference>
<keyword evidence="6" id="KW-1185">Reference proteome</keyword>
<protein>
    <recommendedName>
        <fullName evidence="1">Stage 0 sporulation protein A homolog</fullName>
    </recommendedName>
</protein>
<keyword evidence="3" id="KW-0597">Phosphoprotein</keyword>
<feature type="modified residue" description="4-aspartylphosphate" evidence="3">
    <location>
        <position position="55"/>
    </location>
</feature>
<dbReference type="InterPro" id="IPR052048">
    <property type="entry name" value="ST_Response_Regulator"/>
</dbReference>
<dbReference type="AlphaFoldDB" id="A0A1M6P2R4"/>
<sequence>MTNTFLIIDDDINMRKMLEVLIRKNNLGKIVAQLDSGEYAVEEILFYNPDIVLIDLLLPIKDGIEIINMVRKEGYEGKFIMISQVEDEEMVSKAYESGIIFFITKPLNMIEAVNVIKGVCRNIELEKSFALIKNAVFNVDSQSKDSKSSKLSLDEQITAIFADIGIVGGTGGDALRKVIHKIINFKKHNSSSIYQLQEIYDEIAKEENQNGYKKVNRRAIEQRVRRTIQKSLQTIAEIGCDDYYNGKFTEYSTLLFDFSQVKQEMRFVDGDTNERGKINIKKFIEGIISKLDI</sequence>
<reference evidence="5 6" key="1">
    <citation type="submission" date="2016-11" db="EMBL/GenBank/DDBJ databases">
        <authorList>
            <person name="Jaros S."/>
            <person name="Januszkiewicz K."/>
            <person name="Wedrychowicz H."/>
        </authorList>
    </citation>
    <scope>NUCLEOTIDE SEQUENCE [LARGE SCALE GENOMIC DNA]</scope>
    <source>
        <strain evidence="5 6">DSM 14501</strain>
    </source>
</reference>
<evidence type="ECO:0000259" key="4">
    <source>
        <dbReference type="PROSITE" id="PS50110"/>
    </source>
</evidence>
<feature type="domain" description="Response regulatory" evidence="4">
    <location>
        <begin position="4"/>
        <end position="120"/>
    </location>
</feature>
<evidence type="ECO:0000256" key="2">
    <source>
        <dbReference type="ARBA" id="ARBA00024867"/>
    </source>
</evidence>
<name>A0A1M6P2R4_9FIRM</name>
<dbReference type="SUPFAM" id="SSF52172">
    <property type="entry name" value="CheY-like"/>
    <property type="match status" value="1"/>
</dbReference>
<accession>A0A1M6P2R4</accession>
<dbReference type="Proteomes" id="UP000184082">
    <property type="component" value="Unassembled WGS sequence"/>
</dbReference>
<dbReference type="PROSITE" id="PS50110">
    <property type="entry name" value="RESPONSE_REGULATORY"/>
    <property type="match status" value="1"/>
</dbReference>
<evidence type="ECO:0000313" key="5">
    <source>
        <dbReference type="EMBL" id="SHK02249.1"/>
    </source>
</evidence>
<dbReference type="Gene3D" id="3.40.50.2300">
    <property type="match status" value="1"/>
</dbReference>
<proteinExistence type="predicted"/>
<comment type="function">
    <text evidence="2">May play the central regulatory role in sporulation. It may be an element of the effector pathway responsible for the activation of sporulation genes in response to nutritional stress. Spo0A may act in concert with spo0H (a sigma factor) to control the expression of some genes that are critical to the sporulation process.</text>
</comment>
<evidence type="ECO:0000256" key="1">
    <source>
        <dbReference type="ARBA" id="ARBA00018672"/>
    </source>
</evidence>
<dbReference type="Pfam" id="PF00072">
    <property type="entry name" value="Response_reg"/>
    <property type="match status" value="1"/>
</dbReference>